<comment type="caution">
    <text evidence="2">The sequence shown here is derived from an EMBL/GenBank/DDBJ whole genome shotgun (WGS) entry which is preliminary data.</text>
</comment>
<feature type="signal peptide" evidence="1">
    <location>
        <begin position="1"/>
        <end position="22"/>
    </location>
</feature>
<dbReference type="Proteomes" id="UP001241056">
    <property type="component" value="Unassembled WGS sequence"/>
</dbReference>
<proteinExistence type="predicted"/>
<accession>A0ABT7SKG0</accession>
<evidence type="ECO:0000256" key="1">
    <source>
        <dbReference type="SAM" id="SignalP"/>
    </source>
</evidence>
<name>A0ABT7SKG0_9GAMM</name>
<sequence>MKKVLTLAAALALSACASNQQAPVAPSNTGPIAHSTNDNAPDWVFLPKSNKGLASSACVNWSGSMTADRAQAIAAARADLAQQIQVKASVLDKLYSRKTTSGDSEHVGGTFEQVSQQISNETLAGSKPEQISFATIDSKKYLCALVVLENTREVFDTLVDGSNRKLDPMSTEALYEEFKAQKAMDELRELLQ</sequence>
<organism evidence="2 3">
    <name type="scientific">Thiopseudomonas acetoxidans</name>
    <dbReference type="NCBI Taxonomy" id="3041622"/>
    <lineage>
        <taxon>Bacteria</taxon>
        <taxon>Pseudomonadati</taxon>
        <taxon>Pseudomonadota</taxon>
        <taxon>Gammaproteobacteria</taxon>
        <taxon>Pseudomonadales</taxon>
        <taxon>Pseudomonadaceae</taxon>
        <taxon>Thiopseudomonas</taxon>
    </lineage>
</organism>
<evidence type="ECO:0008006" key="4">
    <source>
        <dbReference type="Google" id="ProtNLM"/>
    </source>
</evidence>
<reference evidence="2 3" key="1">
    <citation type="submission" date="2023-06" db="EMBL/GenBank/DDBJ databases">
        <title>Thiopseudomonas sp. CY1220 draft genome sequence.</title>
        <authorList>
            <person name="Zhao G."/>
            <person name="An M."/>
        </authorList>
    </citation>
    <scope>NUCLEOTIDE SEQUENCE [LARGE SCALE GENOMIC DNA]</scope>
    <source>
        <strain evidence="2 3">CY1220</strain>
    </source>
</reference>
<keyword evidence="1" id="KW-0732">Signal</keyword>
<dbReference type="RefSeq" id="WP_289409222.1">
    <property type="nucleotide sequence ID" value="NZ_JAUCDY010000001.1"/>
</dbReference>
<gene>
    <name evidence="2" type="ORF">QEZ41_00025</name>
</gene>
<evidence type="ECO:0000313" key="3">
    <source>
        <dbReference type="Proteomes" id="UP001241056"/>
    </source>
</evidence>
<keyword evidence="3" id="KW-1185">Reference proteome</keyword>
<feature type="chain" id="PRO_5045133546" description="LPP20 lipoprotein" evidence="1">
    <location>
        <begin position="23"/>
        <end position="192"/>
    </location>
</feature>
<evidence type="ECO:0000313" key="2">
    <source>
        <dbReference type="EMBL" id="MDM7856676.1"/>
    </source>
</evidence>
<dbReference type="PROSITE" id="PS51257">
    <property type="entry name" value="PROKAR_LIPOPROTEIN"/>
    <property type="match status" value="1"/>
</dbReference>
<protein>
    <recommendedName>
        <fullName evidence="4">LPP20 lipoprotein</fullName>
    </recommendedName>
</protein>
<dbReference type="EMBL" id="JAUCDY010000001">
    <property type="protein sequence ID" value="MDM7856676.1"/>
    <property type="molecule type" value="Genomic_DNA"/>
</dbReference>